<feature type="compositionally biased region" description="Basic and acidic residues" evidence="1">
    <location>
        <begin position="109"/>
        <end position="119"/>
    </location>
</feature>
<keyword evidence="3" id="KW-1185">Reference proteome</keyword>
<comment type="caution">
    <text evidence="2">The sequence shown here is derived from an EMBL/GenBank/DDBJ whole genome shotgun (WGS) entry which is preliminary data.</text>
</comment>
<evidence type="ECO:0000313" key="2">
    <source>
        <dbReference type="EMBL" id="GJT80642.1"/>
    </source>
</evidence>
<dbReference type="Proteomes" id="UP001151760">
    <property type="component" value="Unassembled WGS sequence"/>
</dbReference>
<evidence type="ECO:0000256" key="1">
    <source>
        <dbReference type="SAM" id="MobiDB-lite"/>
    </source>
</evidence>
<accession>A0ABQ5GYB9</accession>
<sequence>MPLWKRARFTTPTGRFEVGECSAAATARQLGLEDDMVGDMEETTPTMEDLSQKRGRVNMLFRDRRFHRHAVVLLNSKARHAREAWSHSMNCSKAVHVELYAYEAQTLEAREPELARDPEPQDGPADAGSSC</sequence>
<reference evidence="2" key="1">
    <citation type="journal article" date="2022" name="Int. J. Mol. Sci.">
        <title>Draft Genome of Tanacetum Coccineum: Genomic Comparison of Closely Related Tanacetum-Family Plants.</title>
        <authorList>
            <person name="Yamashiro T."/>
            <person name="Shiraishi A."/>
            <person name="Nakayama K."/>
            <person name="Satake H."/>
        </authorList>
    </citation>
    <scope>NUCLEOTIDE SEQUENCE</scope>
</reference>
<gene>
    <name evidence="2" type="ORF">Tco_1054984</name>
</gene>
<proteinExistence type="predicted"/>
<dbReference type="EMBL" id="BQNB010019012">
    <property type="protein sequence ID" value="GJT80642.1"/>
    <property type="molecule type" value="Genomic_DNA"/>
</dbReference>
<evidence type="ECO:0000313" key="3">
    <source>
        <dbReference type="Proteomes" id="UP001151760"/>
    </source>
</evidence>
<protein>
    <submittedName>
        <fullName evidence="2">Uncharacterized protein</fullName>
    </submittedName>
</protein>
<reference evidence="2" key="2">
    <citation type="submission" date="2022-01" db="EMBL/GenBank/DDBJ databases">
        <authorList>
            <person name="Yamashiro T."/>
            <person name="Shiraishi A."/>
            <person name="Satake H."/>
            <person name="Nakayama K."/>
        </authorList>
    </citation>
    <scope>NUCLEOTIDE SEQUENCE</scope>
</reference>
<name>A0ABQ5GYB9_9ASTR</name>
<feature type="region of interest" description="Disordered" evidence="1">
    <location>
        <begin position="109"/>
        <end position="131"/>
    </location>
</feature>
<organism evidence="2 3">
    <name type="scientific">Tanacetum coccineum</name>
    <dbReference type="NCBI Taxonomy" id="301880"/>
    <lineage>
        <taxon>Eukaryota</taxon>
        <taxon>Viridiplantae</taxon>
        <taxon>Streptophyta</taxon>
        <taxon>Embryophyta</taxon>
        <taxon>Tracheophyta</taxon>
        <taxon>Spermatophyta</taxon>
        <taxon>Magnoliopsida</taxon>
        <taxon>eudicotyledons</taxon>
        <taxon>Gunneridae</taxon>
        <taxon>Pentapetalae</taxon>
        <taxon>asterids</taxon>
        <taxon>campanulids</taxon>
        <taxon>Asterales</taxon>
        <taxon>Asteraceae</taxon>
        <taxon>Asteroideae</taxon>
        <taxon>Anthemideae</taxon>
        <taxon>Anthemidinae</taxon>
        <taxon>Tanacetum</taxon>
    </lineage>
</organism>